<keyword evidence="3" id="KW-0238">DNA-binding</keyword>
<dbReference type="InterPro" id="IPR050808">
    <property type="entry name" value="Phage_Integrase"/>
</dbReference>
<evidence type="ECO:0000256" key="2">
    <source>
        <dbReference type="ARBA" id="ARBA00022908"/>
    </source>
</evidence>
<dbReference type="Gene3D" id="1.10.443.10">
    <property type="entry name" value="Intergrase catalytic core"/>
    <property type="match status" value="1"/>
</dbReference>
<dbReference type="GO" id="GO:0015074">
    <property type="term" value="P:DNA integration"/>
    <property type="evidence" value="ECO:0007669"/>
    <property type="project" value="UniProtKB-KW"/>
</dbReference>
<comment type="similarity">
    <text evidence="1">Belongs to the 'phage' integrase family.</text>
</comment>
<dbReference type="Pfam" id="PF00589">
    <property type="entry name" value="Phage_integrase"/>
    <property type="match status" value="1"/>
</dbReference>
<reference evidence="6 7" key="1">
    <citation type="submission" date="2016-06" db="EMBL/GenBank/DDBJ databases">
        <authorList>
            <person name="Kjaerup R.B."/>
            <person name="Dalgaard T.S."/>
            <person name="Juul-Madsen H.R."/>
        </authorList>
    </citation>
    <scope>NUCLEOTIDE SEQUENCE [LARGE SCALE GENOMIC DNA]</scope>
    <source>
        <strain evidence="6">2</strain>
    </source>
</reference>
<accession>A0A1A8XVB5</accession>
<keyword evidence="2" id="KW-0229">DNA integration</keyword>
<dbReference type="InterPro" id="IPR025166">
    <property type="entry name" value="Integrase_DNA_bind_dom"/>
</dbReference>
<dbReference type="AlphaFoldDB" id="A0A1A8XVB5"/>
<proteinExistence type="inferred from homology"/>
<name>A0A1A8XVB5_9RHOO</name>
<dbReference type="Gene3D" id="3.30.160.390">
    <property type="entry name" value="Integrase, DNA-binding domain"/>
    <property type="match status" value="1"/>
</dbReference>
<dbReference type="EMBL" id="FLQY01000222">
    <property type="protein sequence ID" value="SBT08959.1"/>
    <property type="molecule type" value="Genomic_DNA"/>
</dbReference>
<organism evidence="6 7">
    <name type="scientific">Candidatus Propionivibrio aalborgensis</name>
    <dbReference type="NCBI Taxonomy" id="1860101"/>
    <lineage>
        <taxon>Bacteria</taxon>
        <taxon>Pseudomonadati</taxon>
        <taxon>Pseudomonadota</taxon>
        <taxon>Betaproteobacteria</taxon>
        <taxon>Rhodocyclales</taxon>
        <taxon>Rhodocyclaceae</taxon>
        <taxon>Propionivibrio</taxon>
    </lineage>
</organism>
<evidence type="ECO:0000256" key="1">
    <source>
        <dbReference type="ARBA" id="ARBA00008857"/>
    </source>
</evidence>
<sequence>MTKEITKSVVDSAVASEKIFILWDSKTPGFGLAVYPTGVKSFVFGFRTPEGKNRRITIGKASESLTADQARKRAKELYREVLNGGDPMGHKQKRQKALTVNQLLDLYLESPTFAKKAESTKYVDKGRIERHIRPLLGKQYADLLSPDSVRRAQNDITKGKTAANVKTKARGVAKVTGGKGTADKAVLVLRAAYSWAVSEGILKDNPAASIKVDQPGQRDTIMAGSEDYARLFNTLVQMENELRIRQPVADAIRFIALTGARKGEVVSMTWSYVDQSAGQVSIPPNKHKTGGRTGKPRVITLPVAAQAIIARQPDGDPVDYVFMPAKGDGVISLAKPWRQVRKEAGLPAALGLHGLRHSLASHLAMDGASSAELMESLGHKQVSTTMRYIHFAEKSKSTLAERAAATALAGLAESLGKPKADIVPMKKTKP</sequence>
<dbReference type="InterPro" id="IPR010998">
    <property type="entry name" value="Integrase_recombinase_N"/>
</dbReference>
<evidence type="ECO:0000256" key="3">
    <source>
        <dbReference type="ARBA" id="ARBA00023125"/>
    </source>
</evidence>
<dbReference type="PROSITE" id="PS51898">
    <property type="entry name" value="TYR_RECOMBINASE"/>
    <property type="match status" value="1"/>
</dbReference>
<dbReference type="InterPro" id="IPR011010">
    <property type="entry name" value="DNA_brk_join_enz"/>
</dbReference>
<dbReference type="InterPro" id="IPR002104">
    <property type="entry name" value="Integrase_catalytic"/>
</dbReference>
<dbReference type="Proteomes" id="UP000199600">
    <property type="component" value="Unassembled WGS sequence"/>
</dbReference>
<dbReference type="Pfam" id="PF13356">
    <property type="entry name" value="Arm-DNA-bind_3"/>
    <property type="match status" value="1"/>
</dbReference>
<keyword evidence="7" id="KW-1185">Reference proteome</keyword>
<evidence type="ECO:0000256" key="4">
    <source>
        <dbReference type="ARBA" id="ARBA00023172"/>
    </source>
</evidence>
<dbReference type="PANTHER" id="PTHR30629">
    <property type="entry name" value="PROPHAGE INTEGRASE"/>
    <property type="match status" value="1"/>
</dbReference>
<protein>
    <submittedName>
        <fullName evidence="6">Site-specific recombinase XerD</fullName>
    </submittedName>
</protein>
<dbReference type="CDD" id="cd00796">
    <property type="entry name" value="INT_Rci_Hp1_C"/>
    <property type="match status" value="1"/>
</dbReference>
<evidence type="ECO:0000313" key="6">
    <source>
        <dbReference type="EMBL" id="SBT08959.1"/>
    </source>
</evidence>
<dbReference type="InterPro" id="IPR013762">
    <property type="entry name" value="Integrase-like_cat_sf"/>
</dbReference>
<dbReference type="Gene3D" id="1.10.150.130">
    <property type="match status" value="1"/>
</dbReference>
<dbReference type="GO" id="GO:0003677">
    <property type="term" value="F:DNA binding"/>
    <property type="evidence" value="ECO:0007669"/>
    <property type="project" value="UniProtKB-KW"/>
</dbReference>
<dbReference type="SUPFAM" id="SSF56349">
    <property type="entry name" value="DNA breaking-rejoining enzymes"/>
    <property type="match status" value="1"/>
</dbReference>
<evidence type="ECO:0000259" key="5">
    <source>
        <dbReference type="PROSITE" id="PS51898"/>
    </source>
</evidence>
<gene>
    <name evidence="6" type="ORF">PROAA_2990007</name>
</gene>
<keyword evidence="4" id="KW-0233">DNA recombination</keyword>
<dbReference type="GO" id="GO:0006310">
    <property type="term" value="P:DNA recombination"/>
    <property type="evidence" value="ECO:0007669"/>
    <property type="project" value="UniProtKB-KW"/>
</dbReference>
<dbReference type="RefSeq" id="WP_186411430.1">
    <property type="nucleotide sequence ID" value="NZ_FLQY01000222.1"/>
</dbReference>
<dbReference type="PANTHER" id="PTHR30629:SF2">
    <property type="entry name" value="PROPHAGE INTEGRASE INTS-RELATED"/>
    <property type="match status" value="1"/>
</dbReference>
<feature type="domain" description="Tyr recombinase" evidence="5">
    <location>
        <begin position="218"/>
        <end position="404"/>
    </location>
</feature>
<evidence type="ECO:0000313" key="7">
    <source>
        <dbReference type="Proteomes" id="UP000199600"/>
    </source>
</evidence>
<dbReference type="InterPro" id="IPR038488">
    <property type="entry name" value="Integrase_DNA-bd_sf"/>
</dbReference>